<dbReference type="Proteomes" id="UP000260216">
    <property type="component" value="Segment"/>
</dbReference>
<organism evidence="2 3">
    <name type="scientific">Streptomyces phage Wofford</name>
    <dbReference type="NCBI Taxonomy" id="2283267"/>
    <lineage>
        <taxon>Viruses</taxon>
        <taxon>Duplodnaviria</taxon>
        <taxon>Heunggongvirae</taxon>
        <taxon>Uroviricota</taxon>
        <taxon>Caudoviricetes</taxon>
        <taxon>Stanwilliamsviridae</taxon>
        <taxon>Boydwoodruffvirinae</taxon>
        <taxon>Karimacvirus</taxon>
        <taxon>Karimacvirus wofford</taxon>
        <taxon>Streptomyces virus Wofford</taxon>
    </lineage>
</organism>
<dbReference type="RefSeq" id="YP_009839918.1">
    <property type="nucleotide sequence ID" value="NC_048722.1"/>
</dbReference>
<sequence length="80" mass="9256">MNIFRKIANKRKFKIGSHVVIMRSSYQFMINEGIEFDGFKVYTGKIVKTTSDTAWIRPDHGFFNNPEIVTTEELGKLSIL</sequence>
<dbReference type="EMBL" id="MH576968">
    <property type="protein sequence ID" value="AXH67215.1"/>
    <property type="molecule type" value="Genomic_DNA"/>
</dbReference>
<accession>A0A345MA88</accession>
<gene>
    <name evidence="2" type="primary">275</name>
    <name evidence="1" type="synonym">17</name>
    <name evidence="1" type="ORF">SEA_WOFFORD_17</name>
    <name evidence="2" type="ORF">SEA_WOFFORD_275</name>
</gene>
<protein>
    <submittedName>
        <fullName evidence="2">Uncharacterized protein</fullName>
    </submittedName>
</protein>
<reference evidence="2 3" key="1">
    <citation type="submission" date="2018-07" db="EMBL/GenBank/DDBJ databases">
        <authorList>
            <person name="Wofford K.M."/>
            <person name="Typhair T.J."/>
            <person name="Gonzales M.A."/>
            <person name="Castillo J.C."/>
            <person name="Smith B.R."/>
            <person name="Klug H.M."/>
            <person name="Hughes L.E."/>
            <person name="Garlena R.A."/>
            <person name="Russell D.A."/>
            <person name="Pope W.H."/>
            <person name="Jacobs-Sera D."/>
            <person name="Hatfull G.F."/>
        </authorList>
    </citation>
    <scope>NUCLEOTIDE SEQUENCE [LARGE SCALE GENOMIC DNA]</scope>
</reference>
<proteinExistence type="predicted"/>
<dbReference type="EMBL" id="MH576968">
    <property type="protein sequence ID" value="AXH67409.1"/>
    <property type="molecule type" value="Genomic_DNA"/>
</dbReference>
<evidence type="ECO:0000313" key="3">
    <source>
        <dbReference type="Proteomes" id="UP000260216"/>
    </source>
</evidence>
<evidence type="ECO:0000313" key="1">
    <source>
        <dbReference type="EMBL" id="AXH67215.1"/>
    </source>
</evidence>
<dbReference type="GeneID" id="55609683"/>
<dbReference type="KEGG" id="vg:55609683"/>
<evidence type="ECO:0000313" key="2">
    <source>
        <dbReference type="EMBL" id="AXH67409.1"/>
    </source>
</evidence>
<keyword evidence="3" id="KW-1185">Reference proteome</keyword>
<name>A0A345MA88_9CAUD</name>